<reference evidence="1 2" key="1">
    <citation type="journal article" date="2016" name="Mol. Biol. Evol.">
        <title>Comparative Genomics of Early-Diverging Mushroom-Forming Fungi Provides Insights into the Origins of Lignocellulose Decay Capabilities.</title>
        <authorList>
            <person name="Nagy L.G."/>
            <person name="Riley R."/>
            <person name="Tritt A."/>
            <person name="Adam C."/>
            <person name="Daum C."/>
            <person name="Floudas D."/>
            <person name="Sun H."/>
            <person name="Yadav J.S."/>
            <person name="Pangilinan J."/>
            <person name="Larsson K.H."/>
            <person name="Matsuura K."/>
            <person name="Barry K."/>
            <person name="Labutti K."/>
            <person name="Kuo R."/>
            <person name="Ohm R.A."/>
            <person name="Bhattacharya S.S."/>
            <person name="Shirouzu T."/>
            <person name="Yoshinaga Y."/>
            <person name="Martin F.M."/>
            <person name="Grigoriev I.V."/>
            <person name="Hibbett D.S."/>
        </authorList>
    </citation>
    <scope>NUCLEOTIDE SEQUENCE [LARGE SCALE GENOMIC DNA]</scope>
    <source>
        <strain evidence="1 2">HHB9708</strain>
    </source>
</reference>
<organism evidence="1 2">
    <name type="scientific">Sistotremastrum niveocremeum HHB9708</name>
    <dbReference type="NCBI Taxonomy" id="1314777"/>
    <lineage>
        <taxon>Eukaryota</taxon>
        <taxon>Fungi</taxon>
        <taxon>Dikarya</taxon>
        <taxon>Basidiomycota</taxon>
        <taxon>Agaricomycotina</taxon>
        <taxon>Agaricomycetes</taxon>
        <taxon>Sistotremastrales</taxon>
        <taxon>Sistotremastraceae</taxon>
        <taxon>Sertulicium</taxon>
        <taxon>Sertulicium niveocremeum</taxon>
    </lineage>
</organism>
<keyword evidence="2" id="KW-1185">Reference proteome</keyword>
<sequence length="115" mass="12986">MSDLDRVKDQAKLSMGSPILLQGVFYIRVVDWAAVPLSTIVNRSDHGHKFERLTSALRYWNQTFGRAGIFALIFASRIWSEGVRRRRQVNAKIMILNSELDLGIGIGPGVEDLEE</sequence>
<evidence type="ECO:0000313" key="1">
    <source>
        <dbReference type="EMBL" id="KZS93636.1"/>
    </source>
</evidence>
<gene>
    <name evidence="1" type="ORF">SISNIDRAFT_465821</name>
</gene>
<accession>A0A164UY22</accession>
<protein>
    <submittedName>
        <fullName evidence="1">Uncharacterized protein</fullName>
    </submittedName>
</protein>
<proteinExistence type="predicted"/>
<dbReference type="Proteomes" id="UP000076722">
    <property type="component" value="Unassembled WGS sequence"/>
</dbReference>
<dbReference type="EMBL" id="KV419406">
    <property type="protein sequence ID" value="KZS93636.1"/>
    <property type="molecule type" value="Genomic_DNA"/>
</dbReference>
<evidence type="ECO:0000313" key="2">
    <source>
        <dbReference type="Proteomes" id="UP000076722"/>
    </source>
</evidence>
<dbReference type="AlphaFoldDB" id="A0A164UY22"/>
<name>A0A164UY22_9AGAM</name>